<evidence type="ECO:0000313" key="5">
    <source>
        <dbReference type="Proteomes" id="UP000054928"/>
    </source>
</evidence>
<dbReference type="PANTHER" id="PTHR31836:SF21">
    <property type="entry name" value="EXPANSIN-LIKE PROTEIN 7"/>
    <property type="match status" value="1"/>
</dbReference>
<dbReference type="InterPro" id="IPR036908">
    <property type="entry name" value="RlpA-like_sf"/>
</dbReference>
<dbReference type="InterPro" id="IPR051477">
    <property type="entry name" value="Expansin_CellWall"/>
</dbReference>
<feature type="domain" description="Expansin-like EG45" evidence="3">
    <location>
        <begin position="1"/>
        <end position="93"/>
    </location>
</feature>
<dbReference type="GeneID" id="36407327"/>
<evidence type="ECO:0000256" key="2">
    <source>
        <dbReference type="SAM" id="Phobius"/>
    </source>
</evidence>
<sequence length="336" mass="37004">MYDHDMNENYAALNDKQWNSTRNCGRCAQVSCDDPRCSDTTTTEIVYIVDRCLECKEGDLDLSTTVFQKVTGSRDSSRYNIKWKYVDCPVNGNIQYCTKSGSSKSWLAIQPTNFLNGVANMKIAHQSVTMVESCYYFLLDGGSNVDMSAVPIELTSIAGETISETLNLSSNHCTEGMSNFGSQNTKSMQLMPVSSDTSSSSKPYDLFYSTKSNNDKDTFKVGTVLAANESGSNVSILQSKEEEIENTSNTKETDQDEKLETKYVTNKAEEISSSTSPVLMALIIAAAVACIALAVVALSVKKKNIIHKRVDQDDGWGQAFDTFNSPVRITERIAKL</sequence>
<accession>A0A0P1AKZ6</accession>
<keyword evidence="1" id="KW-0732">Signal</keyword>
<dbReference type="OMA" id="SEYTIKW"/>
<dbReference type="AlphaFoldDB" id="A0A0P1AKZ6"/>
<dbReference type="NCBIfam" id="NF041144">
    <property type="entry name" value="expansin_EXLX1"/>
    <property type="match status" value="1"/>
</dbReference>
<name>A0A0P1AKZ6_PLAHL</name>
<reference evidence="5" key="1">
    <citation type="submission" date="2014-09" db="EMBL/GenBank/DDBJ databases">
        <authorList>
            <person name="Sharma Rahul"/>
            <person name="Thines Marco"/>
        </authorList>
    </citation>
    <scope>NUCLEOTIDE SEQUENCE [LARGE SCALE GENOMIC DNA]</scope>
</reference>
<dbReference type="EMBL" id="CCYD01000610">
    <property type="protein sequence ID" value="CEG41965.1"/>
    <property type="molecule type" value="Genomic_DNA"/>
</dbReference>
<keyword evidence="2" id="KW-1133">Transmembrane helix</keyword>
<dbReference type="OrthoDB" id="406505at2759"/>
<dbReference type="Gene3D" id="2.60.40.760">
    <property type="entry name" value="Expansin, cellulose-binding-like domain"/>
    <property type="match status" value="1"/>
</dbReference>
<dbReference type="CDD" id="cd22271">
    <property type="entry name" value="DPBB_EXP_N-like"/>
    <property type="match status" value="1"/>
</dbReference>
<dbReference type="RefSeq" id="XP_024578334.1">
    <property type="nucleotide sequence ID" value="XM_024727792.1"/>
</dbReference>
<feature type="transmembrane region" description="Helical" evidence="2">
    <location>
        <begin position="278"/>
        <end position="300"/>
    </location>
</feature>
<dbReference type="SUPFAM" id="SSF50685">
    <property type="entry name" value="Barwin-like endoglucanases"/>
    <property type="match status" value="1"/>
</dbReference>
<dbReference type="InterPro" id="IPR036749">
    <property type="entry name" value="Expansin_CBD_sf"/>
</dbReference>
<evidence type="ECO:0000259" key="3">
    <source>
        <dbReference type="PROSITE" id="PS50842"/>
    </source>
</evidence>
<dbReference type="Gene3D" id="2.40.40.10">
    <property type="entry name" value="RlpA-like domain"/>
    <property type="match status" value="1"/>
</dbReference>
<proteinExistence type="predicted"/>
<keyword evidence="5" id="KW-1185">Reference proteome</keyword>
<evidence type="ECO:0000256" key="1">
    <source>
        <dbReference type="ARBA" id="ARBA00022729"/>
    </source>
</evidence>
<dbReference type="Proteomes" id="UP000054928">
    <property type="component" value="Unassembled WGS sequence"/>
</dbReference>
<evidence type="ECO:0000313" key="4">
    <source>
        <dbReference type="EMBL" id="CEG41965.1"/>
    </source>
</evidence>
<protein>
    <submittedName>
        <fullName evidence="4">RlpA-like double-psi beta-barrel domain</fullName>
    </submittedName>
</protein>
<dbReference type="InterPro" id="IPR007112">
    <property type="entry name" value="Expansin/allergen_DPBB_dom"/>
</dbReference>
<dbReference type="PANTHER" id="PTHR31836">
    <property type="match status" value="1"/>
</dbReference>
<dbReference type="PROSITE" id="PS50842">
    <property type="entry name" value="EXPANSIN_EG45"/>
    <property type="match status" value="1"/>
</dbReference>
<dbReference type="InterPro" id="IPR049818">
    <property type="entry name" value="Expansin_EXLX1-like"/>
</dbReference>
<keyword evidence="2" id="KW-0812">Transmembrane</keyword>
<keyword evidence="2" id="KW-0472">Membrane</keyword>
<organism evidence="4 5">
    <name type="scientific">Plasmopara halstedii</name>
    <name type="common">Downy mildew of sunflower</name>
    <dbReference type="NCBI Taxonomy" id="4781"/>
    <lineage>
        <taxon>Eukaryota</taxon>
        <taxon>Sar</taxon>
        <taxon>Stramenopiles</taxon>
        <taxon>Oomycota</taxon>
        <taxon>Peronosporomycetes</taxon>
        <taxon>Peronosporales</taxon>
        <taxon>Peronosporaceae</taxon>
        <taxon>Plasmopara</taxon>
    </lineage>
</organism>